<dbReference type="OrthoDB" id="9802481at2"/>
<name>A0A4P7BY42_9GAMM</name>
<dbReference type="EMBL" id="CP038033">
    <property type="protein sequence ID" value="QBQ55103.1"/>
    <property type="molecule type" value="Genomic_DNA"/>
</dbReference>
<dbReference type="AlphaFoldDB" id="A0A4P7BY42"/>
<evidence type="ECO:0000313" key="2">
    <source>
        <dbReference type="Proteomes" id="UP000294325"/>
    </source>
</evidence>
<dbReference type="KEGG" id="nwr:E3U44_11715"/>
<dbReference type="GO" id="GO:0009245">
    <property type="term" value="P:lipid A biosynthetic process"/>
    <property type="evidence" value="ECO:0007669"/>
    <property type="project" value="TreeGrafter"/>
</dbReference>
<dbReference type="Proteomes" id="UP000294325">
    <property type="component" value="Chromosome"/>
</dbReference>
<accession>A0A4P7BY42</accession>
<dbReference type="InterPro" id="IPR043461">
    <property type="entry name" value="LpxH-like"/>
</dbReference>
<dbReference type="Gene3D" id="3.60.21.10">
    <property type="match status" value="1"/>
</dbReference>
<gene>
    <name evidence="1" type="ORF">E3U44_11715</name>
</gene>
<organism evidence="1 2">
    <name type="scientific">Nitrosococcus wardiae</name>
    <dbReference type="NCBI Taxonomy" id="1814290"/>
    <lineage>
        <taxon>Bacteria</taxon>
        <taxon>Pseudomonadati</taxon>
        <taxon>Pseudomonadota</taxon>
        <taxon>Gammaproteobacteria</taxon>
        <taxon>Chromatiales</taxon>
        <taxon>Chromatiaceae</taxon>
        <taxon>Nitrosococcus</taxon>
    </lineage>
</organism>
<proteinExistence type="predicted"/>
<protein>
    <submittedName>
        <fullName evidence="1">Uncharacterized protein</fullName>
    </submittedName>
</protein>
<dbReference type="InterPro" id="IPR029052">
    <property type="entry name" value="Metallo-depent_PP-like"/>
</dbReference>
<sequence length="352" mass="41441">MKPIVARTAKHSQTLTKLRRGYFPIIIISDTHFFKRQNLARLLYEFLSWVDYSLLIKNGDIIDGWYIEDLPYKPISEWEKRVLDIQTARRFEGKEEIQIPGNHDHRFRKINGLFQQPIPFGESDPGIIFKHEHLLDLMEYPQVRIRHGDQHDAHLLKYLKERPKYHIGHKIVIEARELGLSLHQSATQLSHGLLGQHFSVVDAFKHAANRGPNLLLKKQLGFISRYQDVVKEAVKNSDYSGEINGHIHKLYLEYFRDETTGRRLMIANSGDWSESGSALGIDEDGFIHTLDWYRMRLKLGFRNLPRITDENPFRKYRPFTEQQIEFIRSIWPSAVKNNLKRKLENRDRRPGI</sequence>
<reference evidence="1 2" key="1">
    <citation type="submission" date="2019-03" db="EMBL/GenBank/DDBJ databases">
        <title>The genome sequence of Nitrosococcus wardiae strain D1FHST reveals the archetypal metabolic capacity of ammonia-oxidizing Gammaproteobacteria.</title>
        <authorList>
            <person name="Wang L."/>
            <person name="Lim C.K."/>
            <person name="Hanson T.E."/>
            <person name="Dang H."/>
            <person name="Klotz M.G."/>
        </authorList>
    </citation>
    <scope>NUCLEOTIDE SEQUENCE [LARGE SCALE GENOMIC DNA]</scope>
    <source>
        <strain evidence="1 2">D1FHS</strain>
    </source>
</reference>
<dbReference type="GO" id="GO:0016020">
    <property type="term" value="C:membrane"/>
    <property type="evidence" value="ECO:0007669"/>
    <property type="project" value="GOC"/>
</dbReference>
<evidence type="ECO:0000313" key="1">
    <source>
        <dbReference type="EMBL" id="QBQ55103.1"/>
    </source>
</evidence>
<dbReference type="PANTHER" id="PTHR34990:SF2">
    <property type="entry name" value="BLL8164 PROTEIN"/>
    <property type="match status" value="1"/>
</dbReference>
<keyword evidence="2" id="KW-1185">Reference proteome</keyword>
<dbReference type="GO" id="GO:0008758">
    <property type="term" value="F:UDP-2,3-diacylglucosamine hydrolase activity"/>
    <property type="evidence" value="ECO:0007669"/>
    <property type="project" value="TreeGrafter"/>
</dbReference>
<dbReference type="PANTHER" id="PTHR34990">
    <property type="entry name" value="UDP-2,3-DIACYLGLUCOSAMINE HYDROLASE-RELATED"/>
    <property type="match status" value="1"/>
</dbReference>
<dbReference type="SUPFAM" id="SSF56300">
    <property type="entry name" value="Metallo-dependent phosphatases"/>
    <property type="match status" value="1"/>
</dbReference>